<keyword evidence="2" id="KW-1185">Reference proteome</keyword>
<evidence type="ECO:0000313" key="2">
    <source>
        <dbReference type="Proteomes" id="UP000008022"/>
    </source>
</evidence>
<dbReference type="EnsemblPlants" id="ORUFI12G09660.1">
    <property type="protein sequence ID" value="ORUFI12G09660.1"/>
    <property type="gene ID" value="ORUFI12G09660"/>
</dbReference>
<name>A0A0E0RG13_ORYRU</name>
<dbReference type="Proteomes" id="UP000008022">
    <property type="component" value="Unassembled WGS sequence"/>
</dbReference>
<sequence>MWVPEGVGPTVSERNSKIALEAKSKRVACQGSLKGIQGGKKPGLEILLVRGDVESKCAEVGWVRSLWFRFDGVMNMC</sequence>
<dbReference type="Gramene" id="ORUFI12G09660.1">
    <property type="protein sequence ID" value="ORUFI12G09660.1"/>
    <property type="gene ID" value="ORUFI12G09660"/>
</dbReference>
<evidence type="ECO:0000313" key="1">
    <source>
        <dbReference type="EnsemblPlants" id="ORUFI12G09660.1"/>
    </source>
</evidence>
<organism evidence="1 2">
    <name type="scientific">Oryza rufipogon</name>
    <name type="common">Brownbeard rice</name>
    <name type="synonym">Asian wild rice</name>
    <dbReference type="NCBI Taxonomy" id="4529"/>
    <lineage>
        <taxon>Eukaryota</taxon>
        <taxon>Viridiplantae</taxon>
        <taxon>Streptophyta</taxon>
        <taxon>Embryophyta</taxon>
        <taxon>Tracheophyta</taxon>
        <taxon>Spermatophyta</taxon>
        <taxon>Magnoliopsida</taxon>
        <taxon>Liliopsida</taxon>
        <taxon>Poales</taxon>
        <taxon>Poaceae</taxon>
        <taxon>BOP clade</taxon>
        <taxon>Oryzoideae</taxon>
        <taxon>Oryzeae</taxon>
        <taxon>Oryzinae</taxon>
        <taxon>Oryza</taxon>
    </lineage>
</organism>
<dbReference type="AlphaFoldDB" id="A0A0E0RG13"/>
<reference evidence="2" key="1">
    <citation type="submission" date="2013-06" db="EMBL/GenBank/DDBJ databases">
        <authorList>
            <person name="Zhao Q."/>
        </authorList>
    </citation>
    <scope>NUCLEOTIDE SEQUENCE</scope>
    <source>
        <strain evidence="2">cv. W1943</strain>
    </source>
</reference>
<accession>A0A0E0RG13</accession>
<dbReference type="HOGENOM" id="CLU_2642394_0_0_1"/>
<protein>
    <submittedName>
        <fullName evidence="1">Uncharacterized protein</fullName>
    </submittedName>
</protein>
<proteinExistence type="predicted"/>
<reference evidence="1" key="2">
    <citation type="submission" date="2015-06" db="UniProtKB">
        <authorList>
            <consortium name="EnsemblPlants"/>
        </authorList>
    </citation>
    <scope>IDENTIFICATION</scope>
</reference>